<dbReference type="PANTHER" id="PTHR32114">
    <property type="entry name" value="ABC TRANSPORTER ABCH.3"/>
    <property type="match status" value="1"/>
</dbReference>
<dbReference type="Pfam" id="PF00149">
    <property type="entry name" value="Metallophos"/>
    <property type="match status" value="1"/>
</dbReference>
<dbReference type="SUPFAM" id="SSF56300">
    <property type="entry name" value="Metallo-dependent phosphatases"/>
    <property type="match status" value="1"/>
</dbReference>
<feature type="domain" description="Calcineurin-like phosphoesterase" evidence="1">
    <location>
        <begin position="14"/>
        <end position="194"/>
    </location>
</feature>
<keyword evidence="3" id="KW-0269">Exonuclease</keyword>
<evidence type="ECO:0000259" key="2">
    <source>
        <dbReference type="Pfam" id="PF13476"/>
    </source>
</evidence>
<organism evidence="3">
    <name type="scientific">Tetraselmis virus 1</name>
    <dbReference type="NCBI Taxonomy" id="2060617"/>
    <lineage>
        <taxon>Viruses</taxon>
        <taxon>Varidnaviria</taxon>
        <taxon>Bamfordvirae</taxon>
        <taxon>Nucleocytoviricota</taxon>
        <taxon>Megaviricetes</taxon>
        <taxon>Imitervirales</taxon>
        <taxon>Allomimiviridae</taxon>
        <taxon>Oceanusvirus</taxon>
        <taxon>Oceanusvirus kaneohense</taxon>
    </lineage>
</organism>
<keyword evidence="4" id="KW-1185">Reference proteome</keyword>
<accession>A0A2P0VNS2</accession>
<evidence type="ECO:0000313" key="4">
    <source>
        <dbReference type="Proteomes" id="UP000244773"/>
    </source>
</evidence>
<dbReference type="Gene3D" id="3.60.21.10">
    <property type="match status" value="1"/>
</dbReference>
<dbReference type="InterPro" id="IPR027417">
    <property type="entry name" value="P-loop_NTPase"/>
</dbReference>
<sequence>MDVTVIGETRVQQIVHIADLHVRLDHSRSEEYKQVFSNFERDLLSQKQSLEHYEYGSILLVIAGDIFHEKAKIGTDGANILFTFLNNVSSLCPVIMICGNHDFRQDEPSITDAVEMISNPYKNDGKIFYLKDTGLYRWGNVGIGVVSIKETLRAKNTSGQVDKLRPFPDPDHLINVDLKIALFHGTITKSRMANGINTPTGYPLDWFDGYDYGLFGDNHLQQINIYKDKFFWGYPGSLVQQDFGEPVFGHGFLTWCVSQKNIPVFKHVYNNEGFIKLYEDETVEYAYKTKRSLEDFLTLDNCPKCPKIQCIGDSEIVGSIAKKYFNQYSITKITCLQSGDSIKEFYPQHEREHFGSTDLWIKYLLSKKIKPDLVQEAISGKLMSIPNLYDLDGKNEITKAFESYNSKKGSVTSCHRFIRLSELKYDWIMCYGSDNKFVFDNLIGKNILINGPNAAGKSSFLDCIFIAIYGKAPDREEFMNINRPNGCTPKTTLTFMVDDTLYTIKRLFTEKKPIHLVHDSDNVLHAEGKTKTEEWVNAVFGRPEHILTANVIHQCGIHTFFSKSPSDKQKVYDSILETDTLVAYEDLMKKSLRRIGDHCNILKHRLNDLDFCPEDNSIQYLTDSLKQKNIEIEIIRNELELHKDRLVSFSKGKTRAEKVGRDFIVDETMVIETLKILEQYQDITDQDVSSLENDLMRLNERVTFAHENESIQSIADALDYHVSLQPNRVDITFMNLEDSLCIEWRNQQKKSWLQNPDNAMNDLTDYETQLHGLLDKQALLDSFHLLPFVTDKEGYDDDFLEKAPYVQDLLTRVTAADIQSIANIASQESKLLLQYPQIQDSDWISSEQKRFINDIRKCQESVDHLHYVFPSYASKNFDANYDPFGFFSSVDDIDTLKDILVRLENTKSSTVYPSTEFEIRQWKNIEKVYDIIIETRQIQNQNYAIEALCDGPDLCERCKTRLADKLIDKSHNTDYLSAMHSLAFSEEWQVFSAYFNIISEKIKALRNKISFLCYQKLQLYEEEKHRLQSLKIKDFEFTQAIQNYNELIRKKHTQTLIKQLQKYANSWKVMKQRTRDSLLTVRSAISQLNSFIETYQNWFAREKAVELNKQNVILFEEWTSKKMLIEKRLDSAKALEQIRSLDRIQEKKKLLDKLNYIRNELNARQYDLCNDQYCQYQSSLTGITKDIANIEFKIQQHTDKNALFHRIRDEKRFFDNKFTDISLINETMFGKDNQFRRWLYEEYLVPYLNSSINIFLKEICDFTVAVSLSPGTKKDIHFRIIDRKKTLSIKNSSGYQKFVIDLAIRITLIKMRGNLRHLFIDEGFTSFDECNMQQARHVLKSLNNYCNFDSIIIITHLDTIKQATQHVFNVAKEGLHSRIV</sequence>
<dbReference type="GO" id="GO:0004527">
    <property type="term" value="F:exonuclease activity"/>
    <property type="evidence" value="ECO:0007669"/>
    <property type="project" value="UniProtKB-KW"/>
</dbReference>
<dbReference type="InterPro" id="IPR029052">
    <property type="entry name" value="Metallo-depent_PP-like"/>
</dbReference>
<dbReference type="EMBL" id="KY322437">
    <property type="protein sequence ID" value="AUF82554.1"/>
    <property type="molecule type" value="Genomic_DNA"/>
</dbReference>
<feature type="domain" description="Rad50/SbcC-type AAA" evidence="2">
    <location>
        <begin position="428"/>
        <end position="686"/>
    </location>
</feature>
<keyword evidence="3" id="KW-0378">Hydrolase</keyword>
<dbReference type="GO" id="GO:0016887">
    <property type="term" value="F:ATP hydrolysis activity"/>
    <property type="evidence" value="ECO:0007669"/>
    <property type="project" value="InterPro"/>
</dbReference>
<evidence type="ECO:0000259" key="1">
    <source>
        <dbReference type="Pfam" id="PF00149"/>
    </source>
</evidence>
<dbReference type="GO" id="GO:0006302">
    <property type="term" value="P:double-strand break repair"/>
    <property type="evidence" value="ECO:0007669"/>
    <property type="project" value="InterPro"/>
</dbReference>
<dbReference type="InterPro" id="IPR038729">
    <property type="entry name" value="Rad50/SbcC_AAA"/>
</dbReference>
<dbReference type="Proteomes" id="UP000244773">
    <property type="component" value="Segment"/>
</dbReference>
<proteinExistence type="predicted"/>
<name>A0A2P0VNS2_9VIRU</name>
<dbReference type="InterPro" id="IPR004843">
    <property type="entry name" value="Calcineurin-like_PHP"/>
</dbReference>
<reference evidence="3" key="1">
    <citation type="journal article" date="2018" name="Virology">
        <title>A giant virus infecting green algae encodes key fermentation genes.</title>
        <authorList>
            <person name="Schvarcz C.R."/>
            <person name="Steward G.F."/>
        </authorList>
    </citation>
    <scope>NUCLEOTIDE SEQUENCE [LARGE SCALE GENOMIC DNA]</scope>
</reference>
<dbReference type="Pfam" id="PF13476">
    <property type="entry name" value="AAA_23"/>
    <property type="match status" value="1"/>
</dbReference>
<gene>
    <name evidence="3" type="ORF">TetV_472</name>
</gene>
<dbReference type="Gene3D" id="3.40.50.300">
    <property type="entry name" value="P-loop containing nucleotide triphosphate hydrolases"/>
    <property type="match status" value="2"/>
</dbReference>
<protein>
    <submittedName>
        <fullName evidence="3">Putative DNA repair exonuclease SbcCD</fullName>
    </submittedName>
</protein>
<evidence type="ECO:0000313" key="3">
    <source>
        <dbReference type="EMBL" id="AUF82554.1"/>
    </source>
</evidence>
<dbReference type="SUPFAM" id="SSF52540">
    <property type="entry name" value="P-loop containing nucleoside triphosphate hydrolases"/>
    <property type="match status" value="1"/>
</dbReference>
<keyword evidence="3" id="KW-0540">Nuclease</keyword>
<dbReference type="PANTHER" id="PTHR32114:SF2">
    <property type="entry name" value="ABC TRANSPORTER ABCH.3"/>
    <property type="match status" value="1"/>
</dbReference>